<feature type="domain" description="Peptidase A2" evidence="4">
    <location>
        <begin position="172"/>
        <end position="211"/>
    </location>
</feature>
<accession>A0A8C1TRG7</accession>
<dbReference type="GO" id="GO:0004190">
    <property type="term" value="F:aspartic-type endopeptidase activity"/>
    <property type="evidence" value="ECO:0007669"/>
    <property type="project" value="InterPro"/>
</dbReference>
<protein>
    <recommendedName>
        <fullName evidence="2">ribonuclease H</fullName>
        <ecNumber evidence="2">3.1.26.4</ecNumber>
    </recommendedName>
</protein>
<dbReference type="CDD" id="cd01647">
    <property type="entry name" value="RT_LTR"/>
    <property type="match status" value="1"/>
</dbReference>
<dbReference type="AlphaFoldDB" id="A0A8C1TRG7"/>
<dbReference type="Pfam" id="PF00078">
    <property type="entry name" value="RVT_1"/>
    <property type="match status" value="1"/>
</dbReference>
<feature type="domain" description="Reverse transcriptase" evidence="5">
    <location>
        <begin position="327"/>
        <end position="504"/>
    </location>
</feature>
<dbReference type="GO" id="GO:0006508">
    <property type="term" value="P:proteolysis"/>
    <property type="evidence" value="ECO:0007669"/>
    <property type="project" value="InterPro"/>
</dbReference>
<evidence type="ECO:0000313" key="7">
    <source>
        <dbReference type="Proteomes" id="UP000694700"/>
    </source>
</evidence>
<organism evidence="6 7">
    <name type="scientific">Cyprinus carpio</name>
    <name type="common">Common carp</name>
    <dbReference type="NCBI Taxonomy" id="7962"/>
    <lineage>
        <taxon>Eukaryota</taxon>
        <taxon>Metazoa</taxon>
        <taxon>Chordata</taxon>
        <taxon>Craniata</taxon>
        <taxon>Vertebrata</taxon>
        <taxon>Euteleostomi</taxon>
        <taxon>Actinopterygii</taxon>
        <taxon>Neopterygii</taxon>
        <taxon>Teleostei</taxon>
        <taxon>Ostariophysi</taxon>
        <taxon>Cypriniformes</taxon>
        <taxon>Cyprinidae</taxon>
        <taxon>Cyprininae</taxon>
        <taxon>Cyprinus</taxon>
    </lineage>
</organism>
<proteinExistence type="inferred from homology"/>
<evidence type="ECO:0000259" key="4">
    <source>
        <dbReference type="PROSITE" id="PS50175"/>
    </source>
</evidence>
<dbReference type="InterPro" id="IPR043502">
    <property type="entry name" value="DNA/RNA_pol_sf"/>
</dbReference>
<sequence length="625" mass="68502">MIRDQLIEKTTNTLVWERLLLEDDNLTLEKAVILASQIESAAQCAAKLNTSHESSVSRGDMIQECTQVYRTEADVSSSADIQYARPQVNRRCGNCGSTRHSSHAPDCPARGQTCRRCQKLNHFAKCCRSAPVQAPTQRNPRVNNTTPAIIHSINTNSAGFSTCAVTIADSCISLLLDTGAKVSLLNMATYERFLTHLPLQPPSLNLFGYGSSAIDVIGLVHAPVQYGNKVLPDFPFHITHHGNNILGLDLFISLGFSLLDNKGAQILTVSCPWQHEWPTLFEGLGCLAAFTHQPLLDPTVKPVIQPIRRFPLALREEVTAELVKLQAEGIIEPVDASPWVSNLTVAKKKSGGLRVCVDLRSVNKAVIPDRYPLPSIEELTTHFHGSTIFSKLDLRQGYLQVPLHPDSRNLTAFVTHSGVFRYTRMPFGLSSAPSCFQKIMSTILAGVPGTAIYLDDVIVHAPNAVIHEQRLRATFAALSQHNLTLNMEKCLFAVPEVDFVGFHVSAEGLSPLHSNIETIHQVPEPSSVAQVASFLGMTTYYMRFLPQYSTITYPLRQLLKKDAPWTWSSACSDAVRTLKELLTSPPVLAHFSLDCPTLVTCDASDTAAGAVLSQIQNGMLLAHSA</sequence>
<comment type="similarity">
    <text evidence="1">Belongs to the beta type-B retroviral polymerase family. HERV class-II K(HML-2) pol subfamily.</text>
</comment>
<evidence type="ECO:0000313" key="6">
    <source>
        <dbReference type="Ensembl" id="ENSCCRP00015026672.1"/>
    </source>
</evidence>
<keyword evidence="3" id="KW-0378">Hydrolase</keyword>
<dbReference type="InterPro" id="IPR050951">
    <property type="entry name" value="Retrovirus_Pol_polyprotein"/>
</dbReference>
<dbReference type="InterPro" id="IPR001995">
    <property type="entry name" value="Peptidase_A2_cat"/>
</dbReference>
<dbReference type="FunFam" id="3.30.70.270:FF:000026">
    <property type="entry name" value="Transposon Ty3-G Gag-Pol polyprotein"/>
    <property type="match status" value="1"/>
</dbReference>
<dbReference type="PANTHER" id="PTHR37984:SF15">
    <property type="entry name" value="INTEGRASE CATALYTIC DOMAIN-CONTAINING PROTEIN"/>
    <property type="match status" value="1"/>
</dbReference>
<evidence type="ECO:0000256" key="3">
    <source>
        <dbReference type="ARBA" id="ARBA00022801"/>
    </source>
</evidence>
<dbReference type="Pfam" id="PF17919">
    <property type="entry name" value="RT_RNaseH_2"/>
    <property type="match status" value="1"/>
</dbReference>
<evidence type="ECO:0000256" key="1">
    <source>
        <dbReference type="ARBA" id="ARBA00010879"/>
    </source>
</evidence>
<dbReference type="SUPFAM" id="SSF56672">
    <property type="entry name" value="DNA/RNA polymerases"/>
    <property type="match status" value="1"/>
</dbReference>
<dbReference type="InterPro" id="IPR043128">
    <property type="entry name" value="Rev_trsase/Diguanyl_cyclase"/>
</dbReference>
<dbReference type="SUPFAM" id="SSF50630">
    <property type="entry name" value="Acid proteases"/>
    <property type="match status" value="1"/>
</dbReference>
<dbReference type="InterPro" id="IPR021109">
    <property type="entry name" value="Peptidase_aspartic_dom_sf"/>
</dbReference>
<dbReference type="Proteomes" id="UP000694700">
    <property type="component" value="Unplaced"/>
</dbReference>
<evidence type="ECO:0000259" key="5">
    <source>
        <dbReference type="PROSITE" id="PS50878"/>
    </source>
</evidence>
<dbReference type="PROSITE" id="PS50878">
    <property type="entry name" value="RT_POL"/>
    <property type="match status" value="1"/>
</dbReference>
<reference evidence="6" key="1">
    <citation type="submission" date="2025-08" db="UniProtKB">
        <authorList>
            <consortium name="Ensembl"/>
        </authorList>
    </citation>
    <scope>IDENTIFICATION</scope>
</reference>
<dbReference type="Gene3D" id="3.30.70.270">
    <property type="match status" value="2"/>
</dbReference>
<dbReference type="EC" id="3.1.26.4" evidence="2"/>
<dbReference type="GO" id="GO:0004523">
    <property type="term" value="F:RNA-DNA hybrid ribonuclease activity"/>
    <property type="evidence" value="ECO:0007669"/>
    <property type="project" value="UniProtKB-EC"/>
</dbReference>
<dbReference type="InterPro" id="IPR041577">
    <property type="entry name" value="RT_RNaseH_2"/>
</dbReference>
<dbReference type="InterPro" id="IPR000477">
    <property type="entry name" value="RT_dom"/>
</dbReference>
<dbReference type="PROSITE" id="PS50175">
    <property type="entry name" value="ASP_PROT_RETROV"/>
    <property type="match status" value="1"/>
</dbReference>
<dbReference type="Gene3D" id="4.10.60.10">
    <property type="entry name" value="Zinc finger, CCHC-type"/>
    <property type="match status" value="1"/>
</dbReference>
<evidence type="ECO:0000256" key="2">
    <source>
        <dbReference type="ARBA" id="ARBA00012180"/>
    </source>
</evidence>
<dbReference type="Gene3D" id="2.40.70.10">
    <property type="entry name" value="Acid Proteases"/>
    <property type="match status" value="1"/>
</dbReference>
<dbReference type="Ensembl" id="ENSCCRT00015027616.1">
    <property type="protein sequence ID" value="ENSCCRP00015026672.1"/>
    <property type="gene ID" value="ENSCCRG00015011279.1"/>
</dbReference>
<dbReference type="PANTHER" id="PTHR37984">
    <property type="entry name" value="PROTEIN CBG26694"/>
    <property type="match status" value="1"/>
</dbReference>
<dbReference type="Gene3D" id="3.10.10.10">
    <property type="entry name" value="HIV Type 1 Reverse Transcriptase, subunit A, domain 1"/>
    <property type="match status" value="1"/>
</dbReference>
<name>A0A8C1TRG7_CYPCA</name>